<dbReference type="GeneID" id="66302270"/>
<dbReference type="PANTHER" id="PTHR37841">
    <property type="entry name" value="GLR2918 PROTEIN"/>
    <property type="match status" value="1"/>
</dbReference>
<evidence type="ECO:0000313" key="3">
    <source>
        <dbReference type="Proteomes" id="UP000775179"/>
    </source>
</evidence>
<organism evidence="2 3">
    <name type="scientific">Clostridium chauvoei</name>
    <dbReference type="NCBI Taxonomy" id="46867"/>
    <lineage>
        <taxon>Bacteria</taxon>
        <taxon>Bacillati</taxon>
        <taxon>Bacillota</taxon>
        <taxon>Clostridia</taxon>
        <taxon>Eubacteriales</taxon>
        <taxon>Clostridiaceae</taxon>
        <taxon>Clostridium</taxon>
    </lineage>
</organism>
<dbReference type="InterPro" id="IPR037126">
    <property type="entry name" value="PdaC/RsiV-like_sf"/>
</dbReference>
<dbReference type="EMBL" id="JAIFTX010000006">
    <property type="protein sequence ID" value="MBX7290143.1"/>
    <property type="molecule type" value="Genomic_DNA"/>
</dbReference>
<sequence>MKGIKYKHNIINLYPAIKNITSKSLYGYINNLGKFLIKPSFEYARDFNNNGVAIVVKDGLTGLIDINGDFIVDPTFSDIQEFKEGRAICIFTDGNMGVIDEAGNQITKKTYNYIGNFNNSRAVIGISGPNDTYLYGYIDLDGNEIIKPIYLNANDFSDDFSVVKLKNGKFQLIDTNGNSIASFNYKFVGSYSEGIMSFSNNAYGPYGYIDENGDILIKPKFYSADNFKDGVAIVSTSENFNGPYGVINKIGKYIYEPIYSNIKSLSEKRLALGMPLGDIKDIVNSIYALGDTDGNRLSEFIYLNIDEFDNNLASAYNYNNTFFINLRGTIVNNLPKVKGSGNLIIEDNIISAYIDYVQYYFSLSGKLIYRPNTLTILNRIYSINKLKYKPNVNYLVYYPRVNLKSNKSIENRINLKLKYLSKLKPIDKYDDLTFSYLGDFFISFFYKNLLVLKLTGYNYPLGAAHGMETLLTPSINLKTGEIYILKDLFKSSTKWINEINSIIENQIQTNSKYEFVYPNSFKGINENQDFYIDKNFLYIYFSPYEIGPYAAGFITFKIPFLEIDNFINKKGSFYKSFN</sequence>
<proteinExistence type="predicted"/>
<gene>
    <name evidence="2" type="ORF">K4H94_03640</name>
</gene>
<dbReference type="Pfam" id="PF11738">
    <property type="entry name" value="DUF3298"/>
    <property type="match status" value="1"/>
</dbReference>
<comment type="caution">
    <text evidence="2">The sequence shown here is derived from an EMBL/GenBank/DDBJ whole genome shotgun (WGS) entry which is preliminary data.</text>
</comment>
<dbReference type="Gene3D" id="3.30.565.40">
    <property type="entry name" value="Fervidobacterium nodosum Rt17-B1 like"/>
    <property type="match status" value="1"/>
</dbReference>
<evidence type="ECO:0000259" key="1">
    <source>
        <dbReference type="Pfam" id="PF11738"/>
    </source>
</evidence>
<dbReference type="KEGG" id="cchv:BTM20_10345"/>
<dbReference type="PANTHER" id="PTHR37841:SF1">
    <property type="entry name" value="DUF3298 DOMAIN-CONTAINING PROTEIN"/>
    <property type="match status" value="1"/>
</dbReference>
<name>A0ABD4RFP5_9CLOT</name>
<reference evidence="2 3" key="1">
    <citation type="submission" date="2021-08" db="EMBL/GenBank/DDBJ databases">
        <title>Genome sequence analysis of Clostridium chauvoei strains of European origin and evaluation of typing options for outbreak investigations.</title>
        <authorList>
            <person name="Abdel-Glil M."/>
            <person name="Thomas P."/>
            <person name="Seyboldt C."/>
        </authorList>
    </citation>
    <scope>NUCLEOTIDE SEQUENCE [LARGE SCALE GENOMIC DNA]</scope>
    <source>
        <strain evidence="2 3">S0260-09</strain>
    </source>
</reference>
<feature type="domain" description="DUF3298" evidence="1">
    <location>
        <begin position="486"/>
        <end position="560"/>
    </location>
</feature>
<dbReference type="Proteomes" id="UP000775179">
    <property type="component" value="Unassembled WGS sequence"/>
</dbReference>
<protein>
    <submittedName>
        <fullName evidence="2">WG repeat-containing protein</fullName>
    </submittedName>
</protein>
<dbReference type="RefSeq" id="WP_021876265.1">
    <property type="nucleotide sequence ID" value="NZ_CP018624.1"/>
</dbReference>
<dbReference type="InterPro" id="IPR021729">
    <property type="entry name" value="DUF3298"/>
</dbReference>
<dbReference type="InterPro" id="IPR032774">
    <property type="entry name" value="WG_beta_rep"/>
</dbReference>
<accession>A0ABD4RFP5</accession>
<dbReference type="Gene3D" id="3.90.640.20">
    <property type="entry name" value="Heat-shock cognate protein, ATPase"/>
    <property type="match status" value="1"/>
</dbReference>
<dbReference type="AlphaFoldDB" id="A0ABD4RFP5"/>
<dbReference type="Pfam" id="PF14903">
    <property type="entry name" value="WG_beta_rep"/>
    <property type="match status" value="7"/>
</dbReference>
<evidence type="ECO:0000313" key="2">
    <source>
        <dbReference type="EMBL" id="MBX7290143.1"/>
    </source>
</evidence>